<proteinExistence type="predicted"/>
<organism evidence="1 2">
    <name type="scientific">Punica granatum</name>
    <name type="common">Pomegranate</name>
    <dbReference type="NCBI Taxonomy" id="22663"/>
    <lineage>
        <taxon>Eukaryota</taxon>
        <taxon>Viridiplantae</taxon>
        <taxon>Streptophyta</taxon>
        <taxon>Embryophyta</taxon>
        <taxon>Tracheophyta</taxon>
        <taxon>Spermatophyta</taxon>
        <taxon>Magnoliopsida</taxon>
        <taxon>eudicotyledons</taxon>
        <taxon>Gunneridae</taxon>
        <taxon>Pentapetalae</taxon>
        <taxon>rosids</taxon>
        <taxon>malvids</taxon>
        <taxon>Myrtales</taxon>
        <taxon>Lythraceae</taxon>
        <taxon>Punica</taxon>
    </lineage>
</organism>
<dbReference type="SFLD" id="SFLDS00003">
    <property type="entry name" value="Haloacid_Dehalogenase"/>
    <property type="match status" value="1"/>
</dbReference>
<gene>
    <name evidence="1" type="ORF">CDL15_Pgr002877</name>
</gene>
<dbReference type="PANTHER" id="PTHR18901">
    <property type="entry name" value="2-DEOXYGLUCOSE-6-PHOSPHATE PHOSPHATASE 2"/>
    <property type="match status" value="1"/>
</dbReference>
<dbReference type="GO" id="GO:0006114">
    <property type="term" value="P:glycerol biosynthetic process"/>
    <property type="evidence" value="ECO:0007669"/>
    <property type="project" value="TreeGrafter"/>
</dbReference>
<dbReference type="InterPro" id="IPR006439">
    <property type="entry name" value="HAD-SF_hydro_IA"/>
</dbReference>
<dbReference type="SFLD" id="SFLDG01129">
    <property type="entry name" value="C1.5:_HAD__Beta-PGM__Phosphata"/>
    <property type="match status" value="1"/>
</dbReference>
<evidence type="ECO:0008006" key="3">
    <source>
        <dbReference type="Google" id="ProtNLM"/>
    </source>
</evidence>
<dbReference type="SUPFAM" id="SSF56784">
    <property type="entry name" value="HAD-like"/>
    <property type="match status" value="1"/>
</dbReference>
<evidence type="ECO:0000313" key="2">
    <source>
        <dbReference type="Proteomes" id="UP000197138"/>
    </source>
</evidence>
<name>A0A218X1Y0_PUNGR</name>
<dbReference type="InterPro" id="IPR023214">
    <property type="entry name" value="HAD_sf"/>
</dbReference>
<protein>
    <recommendedName>
        <fullName evidence="3">Bifunctional riboflavin kinase/FMN phosphatase-like</fullName>
    </recommendedName>
</protein>
<accession>A0A218X1Y0</accession>
<evidence type="ECO:0000313" key="1">
    <source>
        <dbReference type="EMBL" id="OWM78706.1"/>
    </source>
</evidence>
<dbReference type="InterPro" id="IPR036412">
    <property type="entry name" value="HAD-like_sf"/>
</dbReference>
<dbReference type="EMBL" id="MTKT01002492">
    <property type="protein sequence ID" value="OWM78706.1"/>
    <property type="molecule type" value="Genomic_DNA"/>
</dbReference>
<dbReference type="Pfam" id="PF00702">
    <property type="entry name" value="Hydrolase"/>
    <property type="match status" value="1"/>
</dbReference>
<comment type="caution">
    <text evidence="1">The sequence shown here is derived from an EMBL/GenBank/DDBJ whole genome shotgun (WGS) entry which is preliminary data.</text>
</comment>
<dbReference type="PRINTS" id="PR00413">
    <property type="entry name" value="HADHALOGNASE"/>
</dbReference>
<dbReference type="InterPro" id="IPR023198">
    <property type="entry name" value="PGP-like_dom2"/>
</dbReference>
<sequence>MSCCACKRRNAISAVILDLDGTLVDTENGSKGVLKEFLAKHGRVLNEGNKRLGKTLKESAISIVEDYDLPLTPDQFIQEITPMYREKWLQAKPLPGSNRLIKHLHKHGVPFALASNSLRDYIDAKIANQDGWKESFSAIIGSDDVESGKPSPDMVGVKGAKAANMKVMAVPSHEEADSSSMADAVINTLLEFQPEIWGLPPFDDWVQNALPIERIYLSCRNISGFLHEMKEDGKFGLTNQTSGIFFGWAQVSLPKTFKAVVAIGFHSPNNTRKLVSDHL</sequence>
<dbReference type="Proteomes" id="UP000197138">
    <property type="component" value="Unassembled WGS sequence"/>
</dbReference>
<dbReference type="GO" id="GO:0043136">
    <property type="term" value="F:sn-glycerol 3-phosphatase activity"/>
    <property type="evidence" value="ECO:0007669"/>
    <property type="project" value="TreeGrafter"/>
</dbReference>
<dbReference type="AlphaFoldDB" id="A0A218X1Y0"/>
<dbReference type="PANTHER" id="PTHR18901:SF44">
    <property type="entry name" value="OS01G0757900 PROTEIN"/>
    <property type="match status" value="1"/>
</dbReference>
<reference evidence="2" key="1">
    <citation type="journal article" date="2017" name="Plant J.">
        <title>The pomegranate (Punica granatum L.) genome and the genomics of punicalagin biosynthesis.</title>
        <authorList>
            <person name="Qin G."/>
            <person name="Xu C."/>
            <person name="Ming R."/>
            <person name="Tang H."/>
            <person name="Guyot R."/>
            <person name="Kramer E.M."/>
            <person name="Hu Y."/>
            <person name="Yi X."/>
            <person name="Qi Y."/>
            <person name="Xu X."/>
            <person name="Gao Z."/>
            <person name="Pan H."/>
            <person name="Jian J."/>
            <person name="Tian Y."/>
            <person name="Yue Z."/>
            <person name="Xu Y."/>
        </authorList>
    </citation>
    <scope>NUCLEOTIDE SEQUENCE [LARGE SCALE GENOMIC DNA]</scope>
    <source>
        <strain evidence="2">cv. Dabenzi</strain>
    </source>
</reference>
<dbReference type="Gene3D" id="3.40.50.1000">
    <property type="entry name" value="HAD superfamily/HAD-like"/>
    <property type="match status" value="2"/>
</dbReference>
<dbReference type="Gene3D" id="1.10.150.240">
    <property type="entry name" value="Putative phosphatase, domain 2"/>
    <property type="match status" value="1"/>
</dbReference>